<evidence type="ECO:0000256" key="2">
    <source>
        <dbReference type="SAM" id="MobiDB-lite"/>
    </source>
</evidence>
<dbReference type="OrthoDB" id="5594612at2759"/>
<dbReference type="PANTHER" id="PTHR38407">
    <property type="entry name" value="PROTEIN IVY1"/>
    <property type="match status" value="1"/>
</dbReference>
<evidence type="ECO:0000313" key="4">
    <source>
        <dbReference type="Proteomes" id="UP000077266"/>
    </source>
</evidence>
<evidence type="ECO:0000313" key="3">
    <source>
        <dbReference type="EMBL" id="KZW03953.1"/>
    </source>
</evidence>
<feature type="compositionally biased region" description="Polar residues" evidence="2">
    <location>
        <begin position="359"/>
        <end position="369"/>
    </location>
</feature>
<evidence type="ECO:0008006" key="5">
    <source>
        <dbReference type="Google" id="ProtNLM"/>
    </source>
</evidence>
<dbReference type="InParanoid" id="A0A165QQW2"/>
<dbReference type="InterPro" id="IPR037470">
    <property type="entry name" value="IVY1"/>
</dbReference>
<dbReference type="Gene3D" id="1.20.1270.60">
    <property type="entry name" value="Arfaptin homology (AH) domain/BAR domain"/>
    <property type="match status" value="1"/>
</dbReference>
<gene>
    <name evidence="3" type="ORF">EXIGLDRAFT_9362</name>
</gene>
<dbReference type="STRING" id="1314781.A0A165QQW2"/>
<dbReference type="PANTHER" id="PTHR38407:SF1">
    <property type="entry name" value="PROTEIN IVY1"/>
    <property type="match status" value="1"/>
</dbReference>
<feature type="compositionally biased region" description="Polar residues" evidence="2">
    <location>
        <begin position="312"/>
        <end position="325"/>
    </location>
</feature>
<dbReference type="AlphaFoldDB" id="A0A165QQW2"/>
<feature type="compositionally biased region" description="Polar residues" evidence="2">
    <location>
        <begin position="1"/>
        <end position="13"/>
    </location>
</feature>
<keyword evidence="4" id="KW-1185">Reference proteome</keyword>
<accession>A0A165QQW2</accession>
<feature type="region of interest" description="Disordered" evidence="2">
    <location>
        <begin position="1"/>
        <end position="26"/>
    </location>
</feature>
<evidence type="ECO:0000256" key="1">
    <source>
        <dbReference type="SAM" id="Coils"/>
    </source>
</evidence>
<feature type="coiled-coil region" evidence="1">
    <location>
        <begin position="144"/>
        <end position="196"/>
    </location>
</feature>
<dbReference type="GO" id="GO:0000329">
    <property type="term" value="C:fungal-type vacuole membrane"/>
    <property type="evidence" value="ECO:0007669"/>
    <property type="project" value="InterPro"/>
</dbReference>
<dbReference type="GO" id="GO:0005543">
    <property type="term" value="F:phospholipid binding"/>
    <property type="evidence" value="ECO:0007669"/>
    <property type="project" value="InterPro"/>
</dbReference>
<feature type="region of interest" description="Disordered" evidence="2">
    <location>
        <begin position="280"/>
        <end position="429"/>
    </location>
</feature>
<dbReference type="Proteomes" id="UP000077266">
    <property type="component" value="Unassembled WGS sequence"/>
</dbReference>
<sequence length="429" mass="46906">MRRSLSVATNGRARSTGPPSPTLTATTNASVLDLGQAGPQRIITRGDLRGSAQAYNELINAATAFRTALSAMSKASATFAHATEKCSRLKGAGDESAGALQSSSGLFYVIANHVDVLGSSIQEKFEKPLRQHFDTYRAVVDERSNSYERALHEKSRQIRQTELENMQSGRKRQRDLQTFRVALAKLQSQVDDLDRMKIDHYQSVYEHEEETWDYVMGKVAVVVKAELDIADRVAAKLTDPSLEPILHATPDPFESYAAKSEDEIYSILPPLGILSASSTTSLGDSSQFLDVKPERRSSLEDSVQSWRGEVSTPATETWSDTRTPHSSPPPTIRRHDGAKIRTSLVSVSEASFGPPPTKEAQTSVPSSPRSMIHQRARSPLSFSADAFSTDDRSTPDRVYSPNSRPDSFAASESTSQTPSLISDTTSRGV</sequence>
<dbReference type="InterPro" id="IPR027267">
    <property type="entry name" value="AH/BAR_dom_sf"/>
</dbReference>
<protein>
    <recommendedName>
        <fullName evidence="5">IMD domain-containing protein</fullName>
    </recommendedName>
</protein>
<dbReference type="SUPFAM" id="SSF103657">
    <property type="entry name" value="BAR/IMD domain-like"/>
    <property type="match status" value="1"/>
</dbReference>
<reference evidence="3 4" key="1">
    <citation type="journal article" date="2016" name="Mol. Biol. Evol.">
        <title>Comparative Genomics of Early-Diverging Mushroom-Forming Fungi Provides Insights into the Origins of Lignocellulose Decay Capabilities.</title>
        <authorList>
            <person name="Nagy L.G."/>
            <person name="Riley R."/>
            <person name="Tritt A."/>
            <person name="Adam C."/>
            <person name="Daum C."/>
            <person name="Floudas D."/>
            <person name="Sun H."/>
            <person name="Yadav J.S."/>
            <person name="Pangilinan J."/>
            <person name="Larsson K.H."/>
            <person name="Matsuura K."/>
            <person name="Barry K."/>
            <person name="Labutti K."/>
            <person name="Kuo R."/>
            <person name="Ohm R.A."/>
            <person name="Bhattacharya S.S."/>
            <person name="Shirouzu T."/>
            <person name="Yoshinaga Y."/>
            <person name="Martin F.M."/>
            <person name="Grigoriev I.V."/>
            <person name="Hibbett D.S."/>
        </authorList>
    </citation>
    <scope>NUCLEOTIDE SEQUENCE [LARGE SCALE GENOMIC DNA]</scope>
    <source>
        <strain evidence="3 4">HHB12029</strain>
    </source>
</reference>
<keyword evidence="1" id="KW-0175">Coiled coil</keyword>
<proteinExistence type="predicted"/>
<dbReference type="EMBL" id="KV425882">
    <property type="protein sequence ID" value="KZW03953.1"/>
    <property type="molecule type" value="Genomic_DNA"/>
</dbReference>
<feature type="compositionally biased region" description="Polar residues" evidence="2">
    <location>
        <begin position="400"/>
        <end position="429"/>
    </location>
</feature>
<dbReference type="GO" id="GO:0042144">
    <property type="term" value="P:vacuole fusion, non-autophagic"/>
    <property type="evidence" value="ECO:0007669"/>
    <property type="project" value="InterPro"/>
</dbReference>
<organism evidence="3 4">
    <name type="scientific">Exidia glandulosa HHB12029</name>
    <dbReference type="NCBI Taxonomy" id="1314781"/>
    <lineage>
        <taxon>Eukaryota</taxon>
        <taxon>Fungi</taxon>
        <taxon>Dikarya</taxon>
        <taxon>Basidiomycota</taxon>
        <taxon>Agaricomycotina</taxon>
        <taxon>Agaricomycetes</taxon>
        <taxon>Auriculariales</taxon>
        <taxon>Exidiaceae</taxon>
        <taxon>Exidia</taxon>
    </lineage>
</organism>
<name>A0A165QQW2_EXIGL</name>